<feature type="compositionally biased region" description="Basic and acidic residues" evidence="1">
    <location>
        <begin position="210"/>
        <end position="225"/>
    </location>
</feature>
<keyword evidence="3" id="KW-1185">Reference proteome</keyword>
<comment type="caution">
    <text evidence="2">The sequence shown here is derived from an EMBL/GenBank/DDBJ whole genome shotgun (WGS) entry which is preliminary data.</text>
</comment>
<dbReference type="EMBL" id="JALJOV010000842">
    <property type="protein sequence ID" value="KAK9860406.1"/>
    <property type="molecule type" value="Genomic_DNA"/>
</dbReference>
<protein>
    <submittedName>
        <fullName evidence="2">Uncharacterized protein</fullName>
    </submittedName>
</protein>
<proteinExistence type="predicted"/>
<feature type="compositionally biased region" description="Basic and acidic residues" evidence="1">
    <location>
        <begin position="316"/>
        <end position="330"/>
    </location>
</feature>
<evidence type="ECO:0000313" key="3">
    <source>
        <dbReference type="Proteomes" id="UP001485043"/>
    </source>
</evidence>
<gene>
    <name evidence="2" type="ORF">WJX84_003360</name>
</gene>
<dbReference type="Proteomes" id="UP001485043">
    <property type="component" value="Unassembled WGS sequence"/>
</dbReference>
<organism evidence="2 3">
    <name type="scientific">Apatococcus fuscideae</name>
    <dbReference type="NCBI Taxonomy" id="2026836"/>
    <lineage>
        <taxon>Eukaryota</taxon>
        <taxon>Viridiplantae</taxon>
        <taxon>Chlorophyta</taxon>
        <taxon>core chlorophytes</taxon>
        <taxon>Trebouxiophyceae</taxon>
        <taxon>Chlorellales</taxon>
        <taxon>Chlorellaceae</taxon>
        <taxon>Apatococcus</taxon>
    </lineage>
</organism>
<feature type="region of interest" description="Disordered" evidence="1">
    <location>
        <begin position="466"/>
        <end position="494"/>
    </location>
</feature>
<feature type="region of interest" description="Disordered" evidence="1">
    <location>
        <begin position="39"/>
        <end position="60"/>
    </location>
</feature>
<sequence length="765" mass="81354">MGLFGLGSAILHGAKSVLPGSNRREIDRLTEELQQIDQTLTGLQRKGPLKRPPSTQLSSCAKRPNLERGQIETACEELTAASQEGSPVQESTIAEGLQLSAARPVLSLRRRGRFCLEDTDSDYDSESGNAVPVFCERAQRSSQERSAALGLGGSKSQPPMIARPAFATVPPEDIPLDDNGLARKSELSSQRFEDLQVDAQMAADAALAISRDDVAVGEEDSKGVEAGDQDGDITAASSGFSDDDSDRPPYLEITSLNSGLGSLMSAGADTDGPPAPGTDILSCSSPGSKAAADAGGSPSAQQAPGSTPAKPGLGYEDGRSQDANRADADSRFSRLETVRKASLPCVQPGLGPARSALQPTCLRWGAEMLQSSRARAEPKRPWLQSPRRQEPFWSQPYGDDDGQTSFCTRPISPHLRLHRTVEHADVLSQLMLGSTLPKKHAEISARHRSPWDSGESFMDKMLADSQLSGEAAGKAAEASPRRRSPKPHSTARLESVLCESDVMAPREAPDHVERAAQAAHASPRSPQMRASRIPRAMKKFTPKRRMSARPPGLSVAAAAERCSPLRITLSRPRVMWAEARSQAQTMPDTPAMQDPGVECPSDTPTLADAATLARLIYGSKVPCCWPAASDRPSPPAGPATPAPGNPDTRNEGDTGHTPLPSPYSTETPFVRSGPIPEEAHLNKSLPGSPDAGSGLDVDGVAAAAAAAAPSEVIMLASDSDDDCREVPGIPGRATLRRPMSLRHAANHMWPLTQRRLQYREMTGSD</sequence>
<feature type="region of interest" description="Disordered" evidence="1">
    <location>
        <begin position="372"/>
        <end position="403"/>
    </location>
</feature>
<evidence type="ECO:0000256" key="1">
    <source>
        <dbReference type="SAM" id="MobiDB-lite"/>
    </source>
</evidence>
<evidence type="ECO:0000313" key="2">
    <source>
        <dbReference type="EMBL" id="KAK9860406.1"/>
    </source>
</evidence>
<dbReference type="AlphaFoldDB" id="A0AAW1SVC6"/>
<feature type="region of interest" description="Disordered" evidence="1">
    <location>
        <begin position="210"/>
        <end position="330"/>
    </location>
</feature>
<reference evidence="2 3" key="1">
    <citation type="journal article" date="2024" name="Nat. Commun.">
        <title>Phylogenomics reveals the evolutionary origins of lichenization in chlorophyte algae.</title>
        <authorList>
            <person name="Puginier C."/>
            <person name="Libourel C."/>
            <person name="Otte J."/>
            <person name="Skaloud P."/>
            <person name="Haon M."/>
            <person name="Grisel S."/>
            <person name="Petersen M."/>
            <person name="Berrin J.G."/>
            <person name="Delaux P.M."/>
            <person name="Dal Grande F."/>
            <person name="Keller J."/>
        </authorList>
    </citation>
    <scope>NUCLEOTIDE SEQUENCE [LARGE SCALE GENOMIC DNA]</scope>
    <source>
        <strain evidence="2 3">SAG 2523</strain>
    </source>
</reference>
<name>A0AAW1SVC6_9CHLO</name>
<feature type="compositionally biased region" description="Pro residues" evidence="1">
    <location>
        <begin position="632"/>
        <end position="644"/>
    </location>
</feature>
<feature type="region of interest" description="Disordered" evidence="1">
    <location>
        <begin position="628"/>
        <end position="693"/>
    </location>
</feature>
<accession>A0AAW1SVC6</accession>
<feature type="compositionally biased region" description="Low complexity" evidence="1">
    <location>
        <begin position="468"/>
        <end position="478"/>
    </location>
</feature>